<dbReference type="Proteomes" id="UP000694569">
    <property type="component" value="Unplaced"/>
</dbReference>
<sequence>MPCTTYPSSCDCFVSLPPASLTPIVIFGKNSDRPYEEVQEVVYFPRATNAPGSKVTCTFLEVEQTPETLAVILSRPAWMWGAEMGANEMGVCIGNEAVWTKEPVAEGEALLGMDYVRLALERAASAQDAVQVITDLLSRYGQGGSCREQPEPFVYQNTFLLCDRIEAYILETAGPYWAAERIREGARNISNQLSVGEPWKEHPELRSHAVAQGWWDGKGAFSFSAVYSLENQPVRMEAAKKRYRAGQELLRRIEGKVTIESMLEILRDKPSGICMDSGGFRTTSSMVSVLPRCPHTPCVHLLTSTPDPSRSVFKPFVFNLMVSQVAWTLSPSFGDSDPVRQIPRFQTRVDRRHELYLLHQKALEASQGSQEAGHRLQTQQRELETENLHLTQKLLERHHNNDALNLSDIFQKCVEQEMILYKGEKV</sequence>
<dbReference type="Pfam" id="PF03577">
    <property type="entry name" value="Peptidase_C69"/>
    <property type="match status" value="1"/>
</dbReference>
<protein>
    <recommendedName>
        <fullName evidence="2">Secernin-2</fullName>
    </recommendedName>
</protein>
<evidence type="ECO:0000256" key="1">
    <source>
        <dbReference type="ARBA" id="ARBA00005705"/>
    </source>
</evidence>
<accession>A0A8C5Q6W3</accession>
<dbReference type="OrthoDB" id="5175656at2759"/>
<evidence type="ECO:0000313" key="3">
    <source>
        <dbReference type="Ensembl" id="ENSLLEP00000033590.1"/>
    </source>
</evidence>
<dbReference type="InterPro" id="IPR005322">
    <property type="entry name" value="Peptidase_C69"/>
</dbReference>
<dbReference type="GO" id="GO:0070004">
    <property type="term" value="F:cysteine-type exopeptidase activity"/>
    <property type="evidence" value="ECO:0007669"/>
    <property type="project" value="InterPro"/>
</dbReference>
<dbReference type="Ensembl" id="ENSLLET00000034865.1">
    <property type="protein sequence ID" value="ENSLLEP00000033590.1"/>
    <property type="gene ID" value="ENSLLEG00000021262.1"/>
</dbReference>
<proteinExistence type="inferred from homology"/>
<reference evidence="3" key="2">
    <citation type="submission" date="2025-09" db="UniProtKB">
        <authorList>
            <consortium name="Ensembl"/>
        </authorList>
    </citation>
    <scope>IDENTIFICATION</scope>
</reference>
<dbReference type="GeneTree" id="ENSGT00390000013474"/>
<organism evidence="3 4">
    <name type="scientific">Leptobrachium leishanense</name>
    <name type="common">Leishan spiny toad</name>
    <dbReference type="NCBI Taxonomy" id="445787"/>
    <lineage>
        <taxon>Eukaryota</taxon>
        <taxon>Metazoa</taxon>
        <taxon>Chordata</taxon>
        <taxon>Craniata</taxon>
        <taxon>Vertebrata</taxon>
        <taxon>Euteleostomi</taxon>
        <taxon>Amphibia</taxon>
        <taxon>Batrachia</taxon>
        <taxon>Anura</taxon>
        <taxon>Pelobatoidea</taxon>
        <taxon>Megophryidae</taxon>
        <taxon>Leptobrachium</taxon>
    </lineage>
</organism>
<dbReference type="PANTHER" id="PTHR12994:SF16">
    <property type="entry name" value="SECERNIN-2"/>
    <property type="match status" value="1"/>
</dbReference>
<name>A0A8C5Q6W3_9ANUR</name>
<dbReference type="GO" id="GO:0006508">
    <property type="term" value="P:proteolysis"/>
    <property type="evidence" value="ECO:0007669"/>
    <property type="project" value="InterPro"/>
</dbReference>
<keyword evidence="4" id="KW-1185">Reference proteome</keyword>
<dbReference type="Gene3D" id="3.60.60.10">
    <property type="entry name" value="Penicillin V Acylase, Chain A"/>
    <property type="match status" value="1"/>
</dbReference>
<dbReference type="AlphaFoldDB" id="A0A8C5Q6W3"/>
<evidence type="ECO:0000256" key="2">
    <source>
        <dbReference type="ARBA" id="ARBA00040986"/>
    </source>
</evidence>
<reference evidence="3" key="1">
    <citation type="submission" date="2025-08" db="UniProtKB">
        <authorList>
            <consortium name="Ensembl"/>
        </authorList>
    </citation>
    <scope>IDENTIFICATION</scope>
</reference>
<evidence type="ECO:0000313" key="4">
    <source>
        <dbReference type="Proteomes" id="UP000694569"/>
    </source>
</evidence>
<gene>
    <name evidence="3" type="primary">SCRN2</name>
</gene>
<comment type="similarity">
    <text evidence="1">Belongs to the peptidase C69 family. Secernin subfamily.</text>
</comment>
<dbReference type="FunFam" id="3.60.60.10:FF:000001">
    <property type="entry name" value="Secernin 1"/>
    <property type="match status" value="1"/>
</dbReference>
<dbReference type="PANTHER" id="PTHR12994">
    <property type="entry name" value="SECERNIN"/>
    <property type="match status" value="1"/>
</dbReference>
<dbReference type="GO" id="GO:0016805">
    <property type="term" value="F:dipeptidase activity"/>
    <property type="evidence" value="ECO:0007669"/>
    <property type="project" value="InterPro"/>
</dbReference>